<feature type="chain" id="PRO_5015095374" description="Glucose-methanol-choline oxidoreductase N-terminal domain-containing protein" evidence="7">
    <location>
        <begin position="17"/>
        <end position="639"/>
    </location>
</feature>
<dbReference type="eggNOG" id="KOG1238">
    <property type="taxonomic scope" value="Eukaryota"/>
</dbReference>
<reference evidence="9" key="2">
    <citation type="submission" date="2010-07" db="EMBL/GenBank/DDBJ databases">
        <authorList>
            <consortium name="The Broad Institute Genome Sequencing Platform"/>
            <consortium name="Broad Institute Genome Sequencing Center for Infectious Disease"/>
            <person name="Ma L.-J."/>
            <person name="Dead R."/>
            <person name="Young S."/>
            <person name="Zeng Q."/>
            <person name="Koehrsen M."/>
            <person name="Alvarado L."/>
            <person name="Berlin A."/>
            <person name="Chapman S.B."/>
            <person name="Chen Z."/>
            <person name="Freedman E."/>
            <person name="Gellesch M."/>
            <person name="Goldberg J."/>
            <person name="Griggs A."/>
            <person name="Gujja S."/>
            <person name="Heilman E.R."/>
            <person name="Heiman D."/>
            <person name="Hepburn T."/>
            <person name="Howarth C."/>
            <person name="Jen D."/>
            <person name="Larson L."/>
            <person name="Mehta T."/>
            <person name="Neiman D."/>
            <person name="Pearson M."/>
            <person name="Roberts A."/>
            <person name="Saif S."/>
            <person name="Shea T."/>
            <person name="Shenoy N."/>
            <person name="Sisk P."/>
            <person name="Stolte C."/>
            <person name="Sykes S."/>
            <person name="Walk T."/>
            <person name="White J."/>
            <person name="Yandava C."/>
            <person name="Haas B."/>
            <person name="Nusbaum C."/>
            <person name="Birren B."/>
        </authorList>
    </citation>
    <scope>NUCLEOTIDE SEQUENCE</scope>
    <source>
        <strain evidence="9">R3-111a-1</strain>
    </source>
</reference>
<reference evidence="9" key="3">
    <citation type="submission" date="2010-09" db="EMBL/GenBank/DDBJ databases">
        <title>Annotation of Gaeumannomyces graminis var. tritici R3-111a-1.</title>
        <authorList>
            <consortium name="The Broad Institute Genome Sequencing Platform"/>
            <person name="Ma L.-J."/>
            <person name="Dead R."/>
            <person name="Young S.K."/>
            <person name="Zeng Q."/>
            <person name="Gargeya S."/>
            <person name="Fitzgerald M."/>
            <person name="Haas B."/>
            <person name="Abouelleil A."/>
            <person name="Alvarado L."/>
            <person name="Arachchi H.M."/>
            <person name="Berlin A."/>
            <person name="Brown A."/>
            <person name="Chapman S.B."/>
            <person name="Chen Z."/>
            <person name="Dunbar C."/>
            <person name="Freedman E."/>
            <person name="Gearin G."/>
            <person name="Gellesch M."/>
            <person name="Goldberg J."/>
            <person name="Griggs A."/>
            <person name="Gujja S."/>
            <person name="Heiman D."/>
            <person name="Howarth C."/>
            <person name="Larson L."/>
            <person name="Lui A."/>
            <person name="MacDonald P.J.P."/>
            <person name="Mehta T."/>
            <person name="Montmayeur A."/>
            <person name="Murphy C."/>
            <person name="Neiman D."/>
            <person name="Pearson M."/>
            <person name="Priest M."/>
            <person name="Roberts A."/>
            <person name="Saif S."/>
            <person name="Shea T."/>
            <person name="Shenoy N."/>
            <person name="Sisk P."/>
            <person name="Stolte C."/>
            <person name="Sykes S."/>
            <person name="Yandava C."/>
            <person name="Wortman J."/>
            <person name="Nusbaum C."/>
            <person name="Birren B."/>
        </authorList>
    </citation>
    <scope>NUCLEOTIDE SEQUENCE</scope>
    <source>
        <strain evidence="9">R3-111a-1</strain>
    </source>
</reference>
<dbReference type="Gene3D" id="3.30.560.10">
    <property type="entry name" value="Glucose Oxidase, domain 3"/>
    <property type="match status" value="1"/>
</dbReference>
<dbReference type="InterPro" id="IPR036188">
    <property type="entry name" value="FAD/NAD-bd_sf"/>
</dbReference>
<dbReference type="RefSeq" id="XP_009229230.1">
    <property type="nucleotide sequence ID" value="XM_009230966.1"/>
</dbReference>
<keyword evidence="5" id="KW-0560">Oxidoreductase</keyword>
<evidence type="ECO:0000313" key="10">
    <source>
        <dbReference type="EnsemblFungi" id="EJT69445"/>
    </source>
</evidence>
<keyword evidence="3" id="KW-0285">Flavoprotein</keyword>
<dbReference type="EMBL" id="GL385404">
    <property type="protein sequence ID" value="EJT69445.1"/>
    <property type="molecule type" value="Genomic_DNA"/>
</dbReference>
<dbReference type="AlphaFoldDB" id="J3PHT3"/>
<dbReference type="InterPro" id="IPR000172">
    <property type="entry name" value="GMC_OxRdtase_N"/>
</dbReference>
<dbReference type="InterPro" id="IPR012132">
    <property type="entry name" value="GMC_OxRdtase"/>
</dbReference>
<dbReference type="PROSITE" id="PS00624">
    <property type="entry name" value="GMC_OXRED_2"/>
    <property type="match status" value="1"/>
</dbReference>
<evidence type="ECO:0000256" key="3">
    <source>
        <dbReference type="ARBA" id="ARBA00022630"/>
    </source>
</evidence>
<dbReference type="GO" id="GO:0016614">
    <property type="term" value="F:oxidoreductase activity, acting on CH-OH group of donors"/>
    <property type="evidence" value="ECO:0007669"/>
    <property type="project" value="InterPro"/>
</dbReference>
<evidence type="ECO:0000256" key="6">
    <source>
        <dbReference type="PIRSR" id="PIRSR000137-2"/>
    </source>
</evidence>
<protein>
    <recommendedName>
        <fullName evidence="8">Glucose-methanol-choline oxidoreductase N-terminal domain-containing protein</fullName>
    </recommendedName>
</protein>
<dbReference type="STRING" id="644352.J3PHT3"/>
<evidence type="ECO:0000256" key="2">
    <source>
        <dbReference type="ARBA" id="ARBA00010790"/>
    </source>
</evidence>
<dbReference type="Pfam" id="PF05199">
    <property type="entry name" value="GMC_oxred_C"/>
    <property type="match status" value="1"/>
</dbReference>
<evidence type="ECO:0000313" key="11">
    <source>
        <dbReference type="Proteomes" id="UP000006039"/>
    </source>
</evidence>
<feature type="domain" description="Glucose-methanol-choline oxidoreductase N-terminal" evidence="8">
    <location>
        <begin position="303"/>
        <end position="317"/>
    </location>
</feature>
<dbReference type="SUPFAM" id="SSF51905">
    <property type="entry name" value="FAD/NAD(P)-binding domain"/>
    <property type="match status" value="1"/>
</dbReference>
<dbReference type="Proteomes" id="UP000006039">
    <property type="component" value="Unassembled WGS sequence"/>
</dbReference>
<dbReference type="GO" id="GO:0050660">
    <property type="term" value="F:flavin adenine dinucleotide binding"/>
    <property type="evidence" value="ECO:0007669"/>
    <property type="project" value="InterPro"/>
</dbReference>
<accession>J3PHT3</accession>
<organism evidence="9">
    <name type="scientific">Gaeumannomyces tritici (strain R3-111a-1)</name>
    <name type="common">Wheat and barley take-all root rot fungus</name>
    <name type="synonym">Gaeumannomyces graminis var. tritici</name>
    <dbReference type="NCBI Taxonomy" id="644352"/>
    <lineage>
        <taxon>Eukaryota</taxon>
        <taxon>Fungi</taxon>
        <taxon>Dikarya</taxon>
        <taxon>Ascomycota</taxon>
        <taxon>Pezizomycotina</taxon>
        <taxon>Sordariomycetes</taxon>
        <taxon>Sordariomycetidae</taxon>
        <taxon>Magnaporthales</taxon>
        <taxon>Magnaporthaceae</taxon>
        <taxon>Gaeumannomyces</taxon>
    </lineage>
</organism>
<dbReference type="InterPro" id="IPR007867">
    <property type="entry name" value="GMC_OxRtase_C"/>
</dbReference>
<evidence type="ECO:0000256" key="5">
    <source>
        <dbReference type="ARBA" id="ARBA00023002"/>
    </source>
</evidence>
<dbReference type="PANTHER" id="PTHR11552">
    <property type="entry name" value="GLUCOSE-METHANOL-CHOLINE GMC OXIDOREDUCTASE"/>
    <property type="match status" value="1"/>
</dbReference>
<dbReference type="OrthoDB" id="269227at2759"/>
<dbReference type="Gene3D" id="3.50.50.60">
    <property type="entry name" value="FAD/NAD(P)-binding domain"/>
    <property type="match status" value="1"/>
</dbReference>
<dbReference type="VEuPathDB" id="FungiDB:GGTG_13064"/>
<dbReference type="PANTHER" id="PTHR11552:SF201">
    <property type="entry name" value="GLUCOSE-METHANOL-CHOLINE OXIDOREDUCTASE N-TERMINAL DOMAIN-CONTAINING PROTEIN"/>
    <property type="match status" value="1"/>
</dbReference>
<dbReference type="EnsemblFungi" id="EJT69445">
    <property type="protein sequence ID" value="EJT69445"/>
    <property type="gene ID" value="GGTG_13064"/>
</dbReference>
<evidence type="ECO:0000256" key="7">
    <source>
        <dbReference type="SAM" id="SignalP"/>
    </source>
</evidence>
<evidence type="ECO:0000313" key="9">
    <source>
        <dbReference type="EMBL" id="EJT69445.1"/>
    </source>
</evidence>
<reference evidence="10" key="4">
    <citation type="journal article" date="2015" name="G3 (Bethesda)">
        <title>Genome sequences of three phytopathogenic species of the Magnaporthaceae family of fungi.</title>
        <authorList>
            <person name="Okagaki L.H."/>
            <person name="Nunes C.C."/>
            <person name="Sailsbery J."/>
            <person name="Clay B."/>
            <person name="Brown D."/>
            <person name="John T."/>
            <person name="Oh Y."/>
            <person name="Young N."/>
            <person name="Fitzgerald M."/>
            <person name="Haas B.J."/>
            <person name="Zeng Q."/>
            <person name="Young S."/>
            <person name="Adiconis X."/>
            <person name="Fan L."/>
            <person name="Levin J.Z."/>
            <person name="Mitchell T.K."/>
            <person name="Okubara P.A."/>
            <person name="Farman M.L."/>
            <person name="Kohn L.M."/>
            <person name="Birren B."/>
            <person name="Ma L.-J."/>
            <person name="Dean R.A."/>
        </authorList>
    </citation>
    <scope>NUCLEOTIDE SEQUENCE</scope>
    <source>
        <strain evidence="10">R3-111a-1</strain>
    </source>
</reference>
<gene>
    <name evidence="10" type="primary">20353522</name>
    <name evidence="9" type="ORF">GGTG_13064</name>
</gene>
<sequence length="639" mass="68090">MRPLIAFLTLAAATVADPTATYDFIVVGGGGAGLVVASRLSEATHTHNVTVLVLEAGGSHVGDVNVECPGCFGTLYGNRTYHWDYESVPQARLDGRAHRHMAGKGLGGGTAVNFMFWTPNSRRNVADWASLLGGAGRRLWSWDAFRPFLKRAERFVPFACGSREERDLQTGYVNESAHGDSGPTVTSFPAAYGPLVEAWPRTYANLGAAVDGDPYDGVVGGGFTNLFNIDPGTVARSYPANTYLADALRRNPNGIHVETGAFVTKVLLHTTPGTRPKATGVSYMQNNRTFTATATREVILSAGAMQSSKLLELSGVGNCTHLATLSIPCVVRNPNVGENLQNHLQLPLGFRVRPGIATADDLAADGGALFAAAKAQYVDSRTGPLATVNGSSALLTLAQLGGSMSDLLPFLDAATPSPGLEAQHALLKAGLATGHVAQEIGLGAGIMPWLYNDSARIFASPGDGFNYFTLISIQQHPFSRGAVHFQSSADPVLQPRLDPRYLAHPLDRAVHRLMARHLVAVARAPPLRDLLVLDEDGEPLTQPGYPTARELAEGDDAAVDRFVSRYLMLAYHHSGSNAMMARDKGGVVDERFEVYGVKGLRVVDASVFPLIPQGTLTSTVLGLAERAAHFVKEDHGILN</sequence>
<comment type="cofactor">
    <cofactor evidence="1 6">
        <name>FAD</name>
        <dbReference type="ChEBI" id="CHEBI:57692"/>
    </cofactor>
</comment>
<evidence type="ECO:0000256" key="1">
    <source>
        <dbReference type="ARBA" id="ARBA00001974"/>
    </source>
</evidence>
<dbReference type="GeneID" id="20353522"/>
<evidence type="ECO:0000259" key="8">
    <source>
        <dbReference type="PROSITE" id="PS00624"/>
    </source>
</evidence>
<keyword evidence="11" id="KW-1185">Reference proteome</keyword>
<proteinExistence type="inferred from homology"/>
<reference evidence="10" key="5">
    <citation type="submission" date="2018-04" db="UniProtKB">
        <authorList>
            <consortium name="EnsemblFungi"/>
        </authorList>
    </citation>
    <scope>IDENTIFICATION</scope>
    <source>
        <strain evidence="10">R3-111a-1</strain>
    </source>
</reference>
<evidence type="ECO:0000256" key="4">
    <source>
        <dbReference type="ARBA" id="ARBA00022827"/>
    </source>
</evidence>
<feature type="binding site" evidence="6">
    <location>
        <position position="263"/>
    </location>
    <ligand>
        <name>FAD</name>
        <dbReference type="ChEBI" id="CHEBI:57692"/>
    </ligand>
</feature>
<comment type="similarity">
    <text evidence="2">Belongs to the GMC oxidoreductase family.</text>
</comment>
<name>J3PHT3_GAET3</name>
<feature type="signal peptide" evidence="7">
    <location>
        <begin position="1"/>
        <end position="16"/>
    </location>
</feature>
<dbReference type="HOGENOM" id="CLU_002865_6_2_1"/>
<keyword evidence="4 6" id="KW-0274">FAD</keyword>
<dbReference type="SUPFAM" id="SSF54373">
    <property type="entry name" value="FAD-linked reductases, C-terminal domain"/>
    <property type="match status" value="1"/>
</dbReference>
<reference evidence="11" key="1">
    <citation type="submission" date="2010-07" db="EMBL/GenBank/DDBJ databases">
        <title>The genome sequence of Gaeumannomyces graminis var. tritici strain R3-111a-1.</title>
        <authorList>
            <consortium name="The Broad Institute Genome Sequencing Platform"/>
            <person name="Ma L.-J."/>
            <person name="Dead R."/>
            <person name="Young S."/>
            <person name="Zeng Q."/>
            <person name="Koehrsen M."/>
            <person name="Alvarado L."/>
            <person name="Berlin A."/>
            <person name="Chapman S.B."/>
            <person name="Chen Z."/>
            <person name="Freedman E."/>
            <person name="Gellesch M."/>
            <person name="Goldberg J."/>
            <person name="Griggs A."/>
            <person name="Gujja S."/>
            <person name="Heilman E.R."/>
            <person name="Heiman D."/>
            <person name="Hepburn T."/>
            <person name="Howarth C."/>
            <person name="Jen D."/>
            <person name="Larson L."/>
            <person name="Mehta T."/>
            <person name="Neiman D."/>
            <person name="Pearson M."/>
            <person name="Roberts A."/>
            <person name="Saif S."/>
            <person name="Shea T."/>
            <person name="Shenoy N."/>
            <person name="Sisk P."/>
            <person name="Stolte C."/>
            <person name="Sykes S."/>
            <person name="Walk T."/>
            <person name="White J."/>
            <person name="Yandava C."/>
            <person name="Haas B."/>
            <person name="Nusbaum C."/>
            <person name="Birren B."/>
        </authorList>
    </citation>
    <scope>NUCLEOTIDE SEQUENCE [LARGE SCALE GENOMIC DNA]</scope>
    <source>
        <strain evidence="11">R3-111a-1</strain>
    </source>
</reference>
<keyword evidence="7" id="KW-0732">Signal</keyword>
<dbReference type="Pfam" id="PF00732">
    <property type="entry name" value="GMC_oxred_N"/>
    <property type="match status" value="1"/>
</dbReference>
<dbReference type="PIRSF" id="PIRSF000137">
    <property type="entry name" value="Alcohol_oxidase"/>
    <property type="match status" value="1"/>
</dbReference>